<dbReference type="AlphaFoldDB" id="A0A8H7AM23"/>
<dbReference type="InterPro" id="IPR054471">
    <property type="entry name" value="GPIID_WHD"/>
</dbReference>
<accession>A0A8H7AM23</accession>
<organism evidence="2 3">
    <name type="scientific">Endocarpon pusillum</name>
    <dbReference type="NCBI Taxonomy" id="364733"/>
    <lineage>
        <taxon>Eukaryota</taxon>
        <taxon>Fungi</taxon>
        <taxon>Dikarya</taxon>
        <taxon>Ascomycota</taxon>
        <taxon>Pezizomycotina</taxon>
        <taxon>Eurotiomycetes</taxon>
        <taxon>Chaetothyriomycetidae</taxon>
        <taxon>Verrucariales</taxon>
        <taxon>Verrucariaceae</taxon>
        <taxon>Endocarpon</taxon>
    </lineage>
</organism>
<dbReference type="PANTHER" id="PTHR10039">
    <property type="entry name" value="AMELOGENIN"/>
    <property type="match status" value="1"/>
</dbReference>
<proteinExistence type="predicted"/>
<reference evidence="2" key="1">
    <citation type="submission" date="2020-02" db="EMBL/GenBank/DDBJ databases">
        <authorList>
            <person name="Palmer J.M."/>
        </authorList>
    </citation>
    <scope>NUCLEOTIDE SEQUENCE</scope>
    <source>
        <strain evidence="2">EPUS1.4</strain>
        <tissue evidence="2">Thallus</tissue>
    </source>
</reference>
<keyword evidence="3" id="KW-1185">Reference proteome</keyword>
<dbReference type="OrthoDB" id="4357834at2759"/>
<gene>
    <name evidence="2" type="ORF">GJ744_003791</name>
</gene>
<sequence>MGRLVVPTVLRLHGQGKNMKAIQKRLQEIPTELDSLYQEILKTIDDEDLSQSLQLMQWICFAQRPLSLEELRFAMAVDADAGSNSLRKCLDSAEYAKTNEEMEKRVKSLSGGLAEVKEHQSQRRVQFIHQSVNDHLIQGGLQNLSSSSTSNVIGRAHFRLSRSCIRYITMDEVLRCNSEGDQDPECKFPFLRYATTNWVSHAEIVESERISQ</sequence>
<dbReference type="EMBL" id="JAACFV010000018">
    <property type="protein sequence ID" value="KAF7511628.1"/>
    <property type="molecule type" value="Genomic_DNA"/>
</dbReference>
<dbReference type="Proteomes" id="UP000606974">
    <property type="component" value="Unassembled WGS sequence"/>
</dbReference>
<comment type="caution">
    <text evidence="2">The sequence shown here is derived from an EMBL/GenBank/DDBJ whole genome shotgun (WGS) entry which is preliminary data.</text>
</comment>
<evidence type="ECO:0000313" key="3">
    <source>
        <dbReference type="Proteomes" id="UP000606974"/>
    </source>
</evidence>
<feature type="domain" description="GPI inositol-deacylase winged helix" evidence="1">
    <location>
        <begin position="54"/>
        <end position="142"/>
    </location>
</feature>
<dbReference type="Pfam" id="PF22939">
    <property type="entry name" value="WHD_GPIID"/>
    <property type="match status" value="1"/>
</dbReference>
<evidence type="ECO:0000313" key="2">
    <source>
        <dbReference type="EMBL" id="KAF7511628.1"/>
    </source>
</evidence>
<protein>
    <recommendedName>
        <fullName evidence="1">GPI inositol-deacylase winged helix domain-containing protein</fullName>
    </recommendedName>
</protein>
<evidence type="ECO:0000259" key="1">
    <source>
        <dbReference type="Pfam" id="PF22939"/>
    </source>
</evidence>
<name>A0A8H7AM23_9EURO</name>
<dbReference type="PANTHER" id="PTHR10039:SF5">
    <property type="entry name" value="NACHT DOMAIN-CONTAINING PROTEIN"/>
    <property type="match status" value="1"/>
</dbReference>